<proteinExistence type="predicted"/>
<dbReference type="PROSITE" id="PS50929">
    <property type="entry name" value="ABC_TM1F"/>
    <property type="match status" value="1"/>
</dbReference>
<evidence type="ECO:0000256" key="1">
    <source>
        <dbReference type="ARBA" id="ARBA00004141"/>
    </source>
</evidence>
<sequence length="130" mass="15396">MLKKFISYYKPYWRLFALDMSCAFLIAAIDLAFPLIARQFINDIIPNGKLRIFYIFIIALLILAVVRAVLNYIIDYWGHIVGTRMERDMRRDLFGHLQTLSFDYFDNIKIGHLMSRIVNDLREISELAHH</sequence>
<dbReference type="AlphaFoldDB" id="X0S0K9"/>
<feature type="transmembrane region" description="Helical" evidence="5">
    <location>
        <begin position="53"/>
        <end position="74"/>
    </location>
</feature>
<gene>
    <name evidence="7" type="ORF">S01H1_00702</name>
</gene>
<evidence type="ECO:0000313" key="7">
    <source>
        <dbReference type="EMBL" id="GAF74599.1"/>
    </source>
</evidence>
<reference evidence="7" key="1">
    <citation type="journal article" date="2014" name="Front. Microbiol.">
        <title>High frequency of phylogenetically diverse reductive dehalogenase-homologous genes in deep subseafloor sedimentary metagenomes.</title>
        <authorList>
            <person name="Kawai M."/>
            <person name="Futagami T."/>
            <person name="Toyoda A."/>
            <person name="Takaki Y."/>
            <person name="Nishi S."/>
            <person name="Hori S."/>
            <person name="Arai W."/>
            <person name="Tsubouchi T."/>
            <person name="Morono Y."/>
            <person name="Uchiyama I."/>
            <person name="Ito T."/>
            <person name="Fujiyama A."/>
            <person name="Inagaki F."/>
            <person name="Takami H."/>
        </authorList>
    </citation>
    <scope>NUCLEOTIDE SEQUENCE</scope>
    <source>
        <strain evidence="7">Expedition CK06-06</strain>
    </source>
</reference>
<dbReference type="PANTHER" id="PTHR43394">
    <property type="entry name" value="ATP-DEPENDENT PERMEASE MDL1, MITOCHONDRIAL"/>
    <property type="match status" value="1"/>
</dbReference>
<dbReference type="GO" id="GO:0015421">
    <property type="term" value="F:ABC-type oligopeptide transporter activity"/>
    <property type="evidence" value="ECO:0007669"/>
    <property type="project" value="TreeGrafter"/>
</dbReference>
<feature type="domain" description="ABC transmembrane type-1" evidence="6">
    <location>
        <begin position="17"/>
        <end position="130"/>
    </location>
</feature>
<name>X0S0K9_9ZZZZ</name>
<keyword evidence="3 5" id="KW-1133">Transmembrane helix</keyword>
<feature type="transmembrane region" description="Helical" evidence="5">
    <location>
        <begin position="12"/>
        <end position="33"/>
    </location>
</feature>
<keyword evidence="4 5" id="KW-0472">Membrane</keyword>
<dbReference type="GO" id="GO:0005524">
    <property type="term" value="F:ATP binding"/>
    <property type="evidence" value="ECO:0007669"/>
    <property type="project" value="InterPro"/>
</dbReference>
<evidence type="ECO:0000256" key="4">
    <source>
        <dbReference type="ARBA" id="ARBA00023136"/>
    </source>
</evidence>
<accession>X0S0K9</accession>
<dbReference type="EMBL" id="BARS01000264">
    <property type="protein sequence ID" value="GAF74599.1"/>
    <property type="molecule type" value="Genomic_DNA"/>
</dbReference>
<dbReference type="GO" id="GO:0016020">
    <property type="term" value="C:membrane"/>
    <property type="evidence" value="ECO:0007669"/>
    <property type="project" value="UniProtKB-SubCell"/>
</dbReference>
<organism evidence="7">
    <name type="scientific">marine sediment metagenome</name>
    <dbReference type="NCBI Taxonomy" id="412755"/>
    <lineage>
        <taxon>unclassified sequences</taxon>
        <taxon>metagenomes</taxon>
        <taxon>ecological metagenomes</taxon>
    </lineage>
</organism>
<comment type="subcellular location">
    <subcellularLocation>
        <location evidence="1">Membrane</location>
        <topology evidence="1">Multi-pass membrane protein</topology>
    </subcellularLocation>
</comment>
<evidence type="ECO:0000256" key="2">
    <source>
        <dbReference type="ARBA" id="ARBA00022692"/>
    </source>
</evidence>
<keyword evidence="2 5" id="KW-0812">Transmembrane</keyword>
<protein>
    <recommendedName>
        <fullName evidence="6">ABC transmembrane type-1 domain-containing protein</fullName>
    </recommendedName>
</protein>
<evidence type="ECO:0000259" key="6">
    <source>
        <dbReference type="PROSITE" id="PS50929"/>
    </source>
</evidence>
<dbReference type="InterPro" id="IPR036640">
    <property type="entry name" value="ABC1_TM_sf"/>
</dbReference>
<dbReference type="InterPro" id="IPR011527">
    <property type="entry name" value="ABC1_TM_dom"/>
</dbReference>
<comment type="caution">
    <text evidence="7">The sequence shown here is derived from an EMBL/GenBank/DDBJ whole genome shotgun (WGS) entry which is preliminary data.</text>
</comment>
<dbReference type="PANTHER" id="PTHR43394:SF1">
    <property type="entry name" value="ATP-BINDING CASSETTE SUB-FAMILY B MEMBER 10, MITOCHONDRIAL"/>
    <property type="match status" value="1"/>
</dbReference>
<dbReference type="SUPFAM" id="SSF90123">
    <property type="entry name" value="ABC transporter transmembrane region"/>
    <property type="match status" value="1"/>
</dbReference>
<evidence type="ECO:0000256" key="3">
    <source>
        <dbReference type="ARBA" id="ARBA00022989"/>
    </source>
</evidence>
<dbReference type="Gene3D" id="1.20.1560.10">
    <property type="entry name" value="ABC transporter type 1, transmembrane domain"/>
    <property type="match status" value="1"/>
</dbReference>
<dbReference type="Pfam" id="PF00664">
    <property type="entry name" value="ABC_membrane"/>
    <property type="match status" value="1"/>
</dbReference>
<dbReference type="InterPro" id="IPR039421">
    <property type="entry name" value="Type_1_exporter"/>
</dbReference>
<feature type="non-terminal residue" evidence="7">
    <location>
        <position position="130"/>
    </location>
</feature>
<evidence type="ECO:0000256" key="5">
    <source>
        <dbReference type="SAM" id="Phobius"/>
    </source>
</evidence>